<dbReference type="InterPro" id="IPR057556">
    <property type="entry name" value="TPR_Slam"/>
</dbReference>
<feature type="domain" description="Surface lipoprotein assembly modifier N-terminal TPR repeats region" evidence="10">
    <location>
        <begin position="59"/>
        <end position="152"/>
    </location>
</feature>
<name>A0A379AUP9_AVIGA</name>
<dbReference type="EMBL" id="UGSQ01000003">
    <property type="protein sequence ID" value="SUB25969.1"/>
    <property type="molecule type" value="Genomic_DNA"/>
</dbReference>
<evidence type="ECO:0000259" key="9">
    <source>
        <dbReference type="Pfam" id="PF04575"/>
    </source>
</evidence>
<keyword evidence="2" id="KW-1134">Transmembrane beta strand</keyword>
<evidence type="ECO:0000256" key="1">
    <source>
        <dbReference type="ARBA" id="ARBA00004571"/>
    </source>
</evidence>
<organism evidence="11 13">
    <name type="scientific">Avibacterium gallinarum</name>
    <name type="common">Pasteurella gallinarum</name>
    <dbReference type="NCBI Taxonomy" id="755"/>
    <lineage>
        <taxon>Bacteria</taxon>
        <taxon>Pseudomonadati</taxon>
        <taxon>Pseudomonadota</taxon>
        <taxon>Gammaproteobacteria</taxon>
        <taxon>Pasteurellales</taxon>
        <taxon>Pasteurellaceae</taxon>
        <taxon>Avibacterium</taxon>
    </lineage>
</organism>
<gene>
    <name evidence="12" type="ORF">EV689_11415</name>
    <name evidence="11" type="ORF">NCTC11188_00291</name>
</gene>
<dbReference type="RefSeq" id="WP_103854086.1">
    <property type="nucleotide sequence ID" value="NZ_PQVJ01000024.1"/>
</dbReference>
<dbReference type="Pfam" id="PF04575">
    <property type="entry name" value="SlipAM"/>
    <property type="match status" value="1"/>
</dbReference>
<dbReference type="Pfam" id="PF24575">
    <property type="entry name" value="TPR_Slam"/>
    <property type="match status" value="1"/>
</dbReference>
<sequence length="472" mass="55590">MKKIIFLTLPLTLSSKIWALPQDMAIKEAPELNYEAINIHHSSSYWQDTPKSSSEPRKIKAEQLRYAPELLQRVINIAVQQEYIPLLTKILPIYETSANPSPIIIAYAKGLIAKSTQQYPLAINQFTKVEKLQPNSEKAIFHHIDSLLLDQQIWLASKLVQQHLSTPSLPFRLQLEKIDQYLQSRKEWKYYLRIEFLNDKNINNAPDKAKVGSFSFEKPLADKGLSYQFGSQKTFFMPNGFYTQWQTDFIGKIYRTYHQYNDFYGRITMPFGYANYHHQFTLEPYTGLRIFAEKPYTNHFGITTSWQYQWTNNFRSKIAFNYATERYRQKQYKHLTNYTQNLSLSGTWTINSKWYAGISAEIGKKYATDYPQDRYIKYRANINIGYQNQNIGARLRLAREQKNYQAPFYWGLSGNAKRQDRETQFSASIWSPHIQFMGIMPTLGYNYQRVNSNSLNIPYHKHSITFEIQKIF</sequence>
<dbReference type="Proteomes" id="UP000255113">
    <property type="component" value="Unassembled WGS sequence"/>
</dbReference>
<keyword evidence="6" id="KW-0998">Cell outer membrane</keyword>
<reference evidence="12 14" key="2">
    <citation type="submission" date="2019-03" db="EMBL/GenBank/DDBJ databases">
        <title>Genomic Encyclopedia of Type Strains, Phase IV (KMG-IV): sequencing the most valuable type-strain genomes for metagenomic binning, comparative biology and taxonomic classification.</title>
        <authorList>
            <person name="Goeker M."/>
        </authorList>
    </citation>
    <scope>NUCLEOTIDE SEQUENCE [LARGE SCALE GENOMIC DNA]</scope>
    <source>
        <strain evidence="12 14">DSM 17481</strain>
    </source>
</reference>
<comment type="subcellular location">
    <subcellularLocation>
        <location evidence="1">Cell outer membrane</location>
        <topology evidence="1">Multi-pass membrane protein</topology>
    </subcellularLocation>
</comment>
<protein>
    <submittedName>
        <fullName evidence="11">TPR repeat-containing protein NMB0313</fullName>
    </submittedName>
    <submittedName>
        <fullName evidence="12">Uncharacterized protein DUF560</fullName>
    </submittedName>
</protein>
<evidence type="ECO:0000256" key="2">
    <source>
        <dbReference type="ARBA" id="ARBA00022452"/>
    </source>
</evidence>
<evidence type="ECO:0000313" key="14">
    <source>
        <dbReference type="Proteomes" id="UP000294683"/>
    </source>
</evidence>
<dbReference type="AlphaFoldDB" id="A0A379AUP9"/>
<reference evidence="11 13" key="1">
    <citation type="submission" date="2018-06" db="EMBL/GenBank/DDBJ databases">
        <authorList>
            <consortium name="Pathogen Informatics"/>
            <person name="Doyle S."/>
        </authorList>
    </citation>
    <scope>NUCLEOTIDE SEQUENCE [LARGE SCALE GENOMIC DNA]</scope>
    <source>
        <strain evidence="11 13">NCTC11188</strain>
    </source>
</reference>
<evidence type="ECO:0000313" key="11">
    <source>
        <dbReference type="EMBL" id="SUB25969.1"/>
    </source>
</evidence>
<comment type="similarity">
    <text evidence="7">Belongs to the Slam family.</text>
</comment>
<evidence type="ECO:0000313" key="13">
    <source>
        <dbReference type="Proteomes" id="UP000255113"/>
    </source>
</evidence>
<dbReference type="GO" id="GO:0009279">
    <property type="term" value="C:cell outer membrane"/>
    <property type="evidence" value="ECO:0007669"/>
    <property type="project" value="UniProtKB-SubCell"/>
</dbReference>
<evidence type="ECO:0000256" key="5">
    <source>
        <dbReference type="ARBA" id="ARBA00023136"/>
    </source>
</evidence>
<evidence type="ECO:0000256" key="3">
    <source>
        <dbReference type="ARBA" id="ARBA00022692"/>
    </source>
</evidence>
<dbReference type="InterPro" id="IPR007655">
    <property type="entry name" value="Slam_C"/>
</dbReference>
<evidence type="ECO:0000259" key="10">
    <source>
        <dbReference type="Pfam" id="PF24575"/>
    </source>
</evidence>
<keyword evidence="5" id="KW-0472">Membrane</keyword>
<dbReference type="Proteomes" id="UP000294683">
    <property type="component" value="Unassembled WGS sequence"/>
</dbReference>
<evidence type="ECO:0000256" key="8">
    <source>
        <dbReference type="SAM" id="SignalP"/>
    </source>
</evidence>
<accession>A0A379AUP9</accession>
<feature type="domain" description="Surface lipoprotein assembly modifier C-terminal" evidence="9">
    <location>
        <begin position="188"/>
        <end position="472"/>
    </location>
</feature>
<evidence type="ECO:0000313" key="12">
    <source>
        <dbReference type="EMBL" id="TDP27313.1"/>
    </source>
</evidence>
<feature type="chain" id="PRO_5016772894" evidence="8">
    <location>
        <begin position="20"/>
        <end position="472"/>
    </location>
</feature>
<evidence type="ECO:0000256" key="4">
    <source>
        <dbReference type="ARBA" id="ARBA00022729"/>
    </source>
</evidence>
<keyword evidence="14" id="KW-1185">Reference proteome</keyword>
<evidence type="ECO:0000256" key="7">
    <source>
        <dbReference type="ARBA" id="ARBA00023609"/>
    </source>
</evidence>
<feature type="signal peptide" evidence="8">
    <location>
        <begin position="1"/>
        <end position="19"/>
    </location>
</feature>
<keyword evidence="4 8" id="KW-0732">Signal</keyword>
<keyword evidence="3" id="KW-0812">Transmembrane</keyword>
<dbReference type="EMBL" id="SNXJ01000014">
    <property type="protein sequence ID" value="TDP27313.1"/>
    <property type="molecule type" value="Genomic_DNA"/>
</dbReference>
<evidence type="ECO:0000256" key="6">
    <source>
        <dbReference type="ARBA" id="ARBA00023237"/>
    </source>
</evidence>
<proteinExistence type="inferred from homology"/>